<keyword evidence="1" id="KW-0732">Signal</keyword>
<evidence type="ECO:0000313" key="3">
    <source>
        <dbReference type="Proteomes" id="UP001652621"/>
    </source>
</evidence>
<evidence type="ECO:0000259" key="2">
    <source>
        <dbReference type="PROSITE" id="PS50940"/>
    </source>
</evidence>
<dbReference type="RefSeq" id="XP_058974639.1">
    <property type="nucleotide sequence ID" value="XM_059118656.1"/>
</dbReference>
<feature type="chain" id="PRO_5046922923" evidence="1">
    <location>
        <begin position="18"/>
        <end position="89"/>
    </location>
</feature>
<evidence type="ECO:0000313" key="4">
    <source>
        <dbReference type="RefSeq" id="XP_058974639.1"/>
    </source>
</evidence>
<reference evidence="4" key="1">
    <citation type="submission" date="2025-08" db="UniProtKB">
        <authorList>
            <consortium name="RefSeq"/>
        </authorList>
    </citation>
    <scope>IDENTIFICATION</scope>
    <source>
        <strain evidence="4">Aabys</strain>
        <tissue evidence="4">Whole body</tissue>
    </source>
</reference>
<name>A0ABM3UM92_MUSDO</name>
<feature type="domain" description="Chitin-binding type-2" evidence="2">
    <location>
        <begin position="25"/>
        <end position="88"/>
    </location>
</feature>
<dbReference type="PANTHER" id="PTHR20987:SF0">
    <property type="entry name" value="CHITIN-BINDING TYPE-2 DOMAIN-CONTAINING PROTEIN-RELATED"/>
    <property type="match status" value="1"/>
</dbReference>
<accession>A0ABM3UM92</accession>
<dbReference type="GeneID" id="131800850"/>
<dbReference type="PROSITE" id="PS50940">
    <property type="entry name" value="CHIT_BIND_II"/>
    <property type="match status" value="1"/>
</dbReference>
<gene>
    <name evidence="4" type="primary">LOC131800850</name>
</gene>
<dbReference type="InterPro" id="IPR036508">
    <property type="entry name" value="Chitin-bd_dom_sf"/>
</dbReference>
<organism evidence="3 4">
    <name type="scientific">Musca domestica</name>
    <name type="common">House fly</name>
    <dbReference type="NCBI Taxonomy" id="7370"/>
    <lineage>
        <taxon>Eukaryota</taxon>
        <taxon>Metazoa</taxon>
        <taxon>Ecdysozoa</taxon>
        <taxon>Arthropoda</taxon>
        <taxon>Hexapoda</taxon>
        <taxon>Insecta</taxon>
        <taxon>Pterygota</taxon>
        <taxon>Neoptera</taxon>
        <taxon>Endopterygota</taxon>
        <taxon>Diptera</taxon>
        <taxon>Brachycera</taxon>
        <taxon>Muscomorpha</taxon>
        <taxon>Muscoidea</taxon>
        <taxon>Muscidae</taxon>
        <taxon>Musca</taxon>
    </lineage>
</organism>
<keyword evidence="3" id="KW-1185">Reference proteome</keyword>
<sequence>MKFTISFLLTPLVCALACNPYGDNKATCNAGNLMAPIRNFDDPTRYWMCRGANVEPETVRCPDTELFDSSKGACVPWNEWVWSPPCPEI</sequence>
<feature type="signal peptide" evidence="1">
    <location>
        <begin position="1"/>
        <end position="17"/>
    </location>
</feature>
<dbReference type="SUPFAM" id="SSF57625">
    <property type="entry name" value="Invertebrate chitin-binding proteins"/>
    <property type="match status" value="1"/>
</dbReference>
<dbReference type="InterPro" id="IPR002557">
    <property type="entry name" value="Chitin-bd_dom"/>
</dbReference>
<dbReference type="PANTHER" id="PTHR20987">
    <property type="entry name" value="CHITIN-BINDING TYPE-2 DOMAIN-CONTAINING PROTEIN-RELATED"/>
    <property type="match status" value="1"/>
</dbReference>
<protein>
    <submittedName>
        <fullName evidence="4">Uncharacterized protein LOC131800850</fullName>
    </submittedName>
</protein>
<proteinExistence type="predicted"/>
<evidence type="ECO:0000256" key="1">
    <source>
        <dbReference type="SAM" id="SignalP"/>
    </source>
</evidence>
<dbReference type="Proteomes" id="UP001652621">
    <property type="component" value="Unplaced"/>
</dbReference>